<dbReference type="EMBL" id="DWYZ01000079">
    <property type="protein sequence ID" value="HJB27918.1"/>
    <property type="molecule type" value="Genomic_DNA"/>
</dbReference>
<organism evidence="1 2">
    <name type="scientific">Candidatus Blautia faecavium</name>
    <dbReference type="NCBI Taxonomy" id="2838487"/>
    <lineage>
        <taxon>Bacteria</taxon>
        <taxon>Bacillati</taxon>
        <taxon>Bacillota</taxon>
        <taxon>Clostridia</taxon>
        <taxon>Lachnospirales</taxon>
        <taxon>Lachnospiraceae</taxon>
        <taxon>Blautia</taxon>
    </lineage>
</organism>
<accession>A0A9D2LSI8</accession>
<dbReference type="InterPro" id="IPR036390">
    <property type="entry name" value="WH_DNA-bd_sf"/>
</dbReference>
<dbReference type="Proteomes" id="UP000823842">
    <property type="component" value="Unassembled WGS sequence"/>
</dbReference>
<dbReference type="GO" id="GO:0003700">
    <property type="term" value="F:DNA-binding transcription factor activity"/>
    <property type="evidence" value="ECO:0007669"/>
    <property type="project" value="TreeGrafter"/>
</dbReference>
<sequence length="141" mass="15575">MRINTRFPVAVHMLALIELNKTQPSTSELMALSVGTNPVVIRQLMSSLKRAGLIETQNGVPGCHLAKSAAEITLREIYLAVQKKTDAPLFDFHANPNPNCPIGRNIREAMDAPLRDAQTAMEQTLETYTLKDVADNIARHL</sequence>
<dbReference type="GO" id="GO:0005829">
    <property type="term" value="C:cytosol"/>
    <property type="evidence" value="ECO:0007669"/>
    <property type="project" value="TreeGrafter"/>
</dbReference>
<dbReference type="InterPro" id="IPR036388">
    <property type="entry name" value="WH-like_DNA-bd_sf"/>
</dbReference>
<protein>
    <submittedName>
        <fullName evidence="1">Rrf2 family transcriptional regulator</fullName>
    </submittedName>
</protein>
<evidence type="ECO:0000313" key="1">
    <source>
        <dbReference type="EMBL" id="HJB27918.1"/>
    </source>
</evidence>
<dbReference type="AlphaFoldDB" id="A0A9D2LSI8"/>
<dbReference type="FunFam" id="1.10.10.10:FF:000138">
    <property type="entry name" value="Rrf2 family transcriptional regulator"/>
    <property type="match status" value="1"/>
</dbReference>
<proteinExistence type="predicted"/>
<reference evidence="1" key="2">
    <citation type="submission" date="2021-04" db="EMBL/GenBank/DDBJ databases">
        <authorList>
            <person name="Gilroy R."/>
        </authorList>
    </citation>
    <scope>NUCLEOTIDE SEQUENCE</scope>
    <source>
        <strain evidence="1">ChiSjej1B19-5720</strain>
    </source>
</reference>
<dbReference type="Gene3D" id="1.10.10.10">
    <property type="entry name" value="Winged helix-like DNA-binding domain superfamily/Winged helix DNA-binding domain"/>
    <property type="match status" value="1"/>
</dbReference>
<dbReference type="PROSITE" id="PS51197">
    <property type="entry name" value="HTH_RRF2_2"/>
    <property type="match status" value="1"/>
</dbReference>
<dbReference type="PANTHER" id="PTHR33221">
    <property type="entry name" value="WINGED HELIX-TURN-HELIX TRANSCRIPTIONAL REGULATOR, RRF2 FAMILY"/>
    <property type="match status" value="1"/>
</dbReference>
<dbReference type="InterPro" id="IPR000944">
    <property type="entry name" value="Tscrpt_reg_Rrf2"/>
</dbReference>
<gene>
    <name evidence="1" type="ORF">IAA06_03895</name>
</gene>
<dbReference type="Pfam" id="PF02082">
    <property type="entry name" value="Rrf2"/>
    <property type="match status" value="1"/>
</dbReference>
<dbReference type="PANTHER" id="PTHR33221:SF15">
    <property type="entry name" value="HTH-TYPE TRANSCRIPTIONAL REGULATOR YWGB-RELATED"/>
    <property type="match status" value="1"/>
</dbReference>
<comment type="caution">
    <text evidence="1">The sequence shown here is derived from an EMBL/GenBank/DDBJ whole genome shotgun (WGS) entry which is preliminary data.</text>
</comment>
<reference evidence="1" key="1">
    <citation type="journal article" date="2021" name="PeerJ">
        <title>Extensive microbial diversity within the chicken gut microbiome revealed by metagenomics and culture.</title>
        <authorList>
            <person name="Gilroy R."/>
            <person name="Ravi A."/>
            <person name="Getino M."/>
            <person name="Pursley I."/>
            <person name="Horton D.L."/>
            <person name="Alikhan N.F."/>
            <person name="Baker D."/>
            <person name="Gharbi K."/>
            <person name="Hall N."/>
            <person name="Watson M."/>
            <person name="Adriaenssens E.M."/>
            <person name="Foster-Nyarko E."/>
            <person name="Jarju S."/>
            <person name="Secka A."/>
            <person name="Antonio M."/>
            <person name="Oren A."/>
            <person name="Chaudhuri R.R."/>
            <person name="La Ragione R."/>
            <person name="Hildebrand F."/>
            <person name="Pallen M.J."/>
        </authorList>
    </citation>
    <scope>NUCLEOTIDE SEQUENCE</scope>
    <source>
        <strain evidence="1">ChiSjej1B19-5720</strain>
    </source>
</reference>
<evidence type="ECO:0000313" key="2">
    <source>
        <dbReference type="Proteomes" id="UP000823842"/>
    </source>
</evidence>
<name>A0A9D2LSI8_9FIRM</name>
<dbReference type="SUPFAM" id="SSF46785">
    <property type="entry name" value="Winged helix' DNA-binding domain"/>
    <property type="match status" value="1"/>
</dbReference>